<keyword evidence="1" id="KW-0472">Membrane</keyword>
<proteinExistence type="predicted"/>
<dbReference type="EMBL" id="MHLP01000006">
    <property type="protein sequence ID" value="OGZ13611.1"/>
    <property type="molecule type" value="Genomic_DNA"/>
</dbReference>
<evidence type="ECO:0000313" key="3">
    <source>
        <dbReference type="Proteomes" id="UP000178534"/>
    </source>
</evidence>
<keyword evidence="1" id="KW-0812">Transmembrane</keyword>
<feature type="transmembrane region" description="Helical" evidence="1">
    <location>
        <begin position="40"/>
        <end position="58"/>
    </location>
</feature>
<evidence type="ECO:0000313" key="2">
    <source>
        <dbReference type="EMBL" id="OGZ13611.1"/>
    </source>
</evidence>
<organism evidence="2 3">
    <name type="scientific">Candidatus Lloydbacteria bacterium RIFCSPLOWO2_01_FULL_50_20</name>
    <dbReference type="NCBI Taxonomy" id="1798665"/>
    <lineage>
        <taxon>Bacteria</taxon>
        <taxon>Candidatus Lloydiibacteriota</taxon>
    </lineage>
</organism>
<comment type="caution">
    <text evidence="2">The sequence shown here is derived from an EMBL/GenBank/DDBJ whole genome shotgun (WGS) entry which is preliminary data.</text>
</comment>
<evidence type="ECO:0000256" key="1">
    <source>
        <dbReference type="SAM" id="Phobius"/>
    </source>
</evidence>
<dbReference type="Proteomes" id="UP000178534">
    <property type="component" value="Unassembled WGS sequence"/>
</dbReference>
<sequence>MPLRKGTNMFDGRKNRLLGVAISGAFGTLGGVIASMLAGPFMGVVIGAAVVIFGLYVTRKM</sequence>
<accession>A0A1G2DKV9</accession>
<gene>
    <name evidence="2" type="ORF">A2942_04670</name>
</gene>
<dbReference type="AlphaFoldDB" id="A0A1G2DKV9"/>
<keyword evidence="1" id="KW-1133">Transmembrane helix</keyword>
<name>A0A1G2DKV9_9BACT</name>
<protein>
    <submittedName>
        <fullName evidence="2">Uncharacterized protein</fullName>
    </submittedName>
</protein>
<reference evidence="2 3" key="1">
    <citation type="journal article" date="2016" name="Nat. Commun.">
        <title>Thousands of microbial genomes shed light on interconnected biogeochemical processes in an aquifer system.</title>
        <authorList>
            <person name="Anantharaman K."/>
            <person name="Brown C.T."/>
            <person name="Hug L.A."/>
            <person name="Sharon I."/>
            <person name="Castelle C.J."/>
            <person name="Probst A.J."/>
            <person name="Thomas B.C."/>
            <person name="Singh A."/>
            <person name="Wilkins M.J."/>
            <person name="Karaoz U."/>
            <person name="Brodie E.L."/>
            <person name="Williams K.H."/>
            <person name="Hubbard S.S."/>
            <person name="Banfield J.F."/>
        </authorList>
    </citation>
    <scope>NUCLEOTIDE SEQUENCE [LARGE SCALE GENOMIC DNA]</scope>
</reference>